<protein>
    <recommendedName>
        <fullName evidence="3">NmrA-like domain-containing protein</fullName>
    </recommendedName>
</protein>
<reference evidence="4" key="1">
    <citation type="submission" date="2021-02" db="EMBL/GenBank/DDBJ databases">
        <title>Genome sequence Cadophora malorum strain M34.</title>
        <authorList>
            <person name="Stefanovic E."/>
            <person name="Vu D."/>
            <person name="Scully C."/>
            <person name="Dijksterhuis J."/>
            <person name="Roader J."/>
            <person name="Houbraken J."/>
        </authorList>
    </citation>
    <scope>NUCLEOTIDE SEQUENCE</scope>
    <source>
        <strain evidence="4">M34</strain>
    </source>
</reference>
<keyword evidence="2" id="KW-0521">NADP</keyword>
<organism evidence="4 5">
    <name type="scientific">Cadophora malorum</name>
    <dbReference type="NCBI Taxonomy" id="108018"/>
    <lineage>
        <taxon>Eukaryota</taxon>
        <taxon>Fungi</taxon>
        <taxon>Dikarya</taxon>
        <taxon>Ascomycota</taxon>
        <taxon>Pezizomycotina</taxon>
        <taxon>Leotiomycetes</taxon>
        <taxon>Helotiales</taxon>
        <taxon>Ploettnerulaceae</taxon>
        <taxon>Cadophora</taxon>
    </lineage>
</organism>
<dbReference type="InterPro" id="IPR008030">
    <property type="entry name" value="NmrA-like"/>
</dbReference>
<comment type="similarity">
    <text evidence="1">Belongs to the NmrA-type oxidoreductase family.</text>
</comment>
<comment type="caution">
    <text evidence="4">The sequence shown here is derived from an EMBL/GenBank/DDBJ whole genome shotgun (WGS) entry which is preliminary data.</text>
</comment>
<dbReference type="OrthoDB" id="3358371at2759"/>
<dbReference type="PANTHER" id="PTHR42748:SF26">
    <property type="entry name" value="NMRA-LIKE DOMAIN-CONTAINING PROTEIN"/>
    <property type="match status" value="1"/>
</dbReference>
<evidence type="ECO:0000259" key="3">
    <source>
        <dbReference type="Pfam" id="PF05368"/>
    </source>
</evidence>
<dbReference type="InterPro" id="IPR051164">
    <property type="entry name" value="NmrA-like_oxidored"/>
</dbReference>
<evidence type="ECO:0000256" key="2">
    <source>
        <dbReference type="ARBA" id="ARBA00022857"/>
    </source>
</evidence>
<dbReference type="PANTHER" id="PTHR42748">
    <property type="entry name" value="NITROGEN METABOLITE REPRESSION PROTEIN NMRA FAMILY MEMBER"/>
    <property type="match status" value="1"/>
</dbReference>
<evidence type="ECO:0000256" key="1">
    <source>
        <dbReference type="ARBA" id="ARBA00006328"/>
    </source>
</evidence>
<evidence type="ECO:0000313" key="5">
    <source>
        <dbReference type="Proteomes" id="UP000664132"/>
    </source>
</evidence>
<evidence type="ECO:0000313" key="4">
    <source>
        <dbReference type="EMBL" id="KAG4422568.1"/>
    </source>
</evidence>
<dbReference type="AlphaFoldDB" id="A0A8H7WD45"/>
<gene>
    <name evidence="4" type="ORF">IFR04_004337</name>
</gene>
<proteinExistence type="inferred from homology"/>
<dbReference type="SUPFAM" id="SSF51735">
    <property type="entry name" value="NAD(P)-binding Rossmann-fold domains"/>
    <property type="match status" value="1"/>
</dbReference>
<dbReference type="EMBL" id="JAFJYH010000047">
    <property type="protein sequence ID" value="KAG4422568.1"/>
    <property type="molecule type" value="Genomic_DNA"/>
</dbReference>
<dbReference type="Proteomes" id="UP000664132">
    <property type="component" value="Unassembled WGS sequence"/>
</dbReference>
<dbReference type="InterPro" id="IPR036291">
    <property type="entry name" value="NAD(P)-bd_dom_sf"/>
</dbReference>
<dbReference type="Pfam" id="PF05368">
    <property type="entry name" value="NmrA"/>
    <property type="match status" value="1"/>
</dbReference>
<sequence>MSSPKLLVIVGITGNQGSSVANAFLNNPGWQIRGITRNPSSDAALAWTAKGIEIVKATFDDVSSLEQAFKGATAIFAVTDFWVHYFNPANIPKATEAGISMNEYARDLETADGMSLALAASSPAVSSTLTHYIFSTLSDTTGRSKGKYTANFHFDSKAAATLRIRKELPGLAAKLSTVQVGMYADNWKRGIGRTQQQSDGSLVVYIPEGDRTPIPWVVAHRDTGVFVKALLQHEPGKHVLGCSEMTTFRDFWTLWADIKGVKVEMPEVSLDEYLKPLPEPMRKEMYDSLSYIWEFGYAGGDPEVSLLADLDPEAVTTSMREYIEAEDWTSFFASM</sequence>
<keyword evidence="5" id="KW-1185">Reference proteome</keyword>
<name>A0A8H7WD45_9HELO</name>
<dbReference type="Gene3D" id="3.90.25.10">
    <property type="entry name" value="UDP-galactose 4-epimerase, domain 1"/>
    <property type="match status" value="1"/>
</dbReference>
<dbReference type="GO" id="GO:0005634">
    <property type="term" value="C:nucleus"/>
    <property type="evidence" value="ECO:0007669"/>
    <property type="project" value="TreeGrafter"/>
</dbReference>
<dbReference type="Gene3D" id="3.40.50.720">
    <property type="entry name" value="NAD(P)-binding Rossmann-like Domain"/>
    <property type="match status" value="1"/>
</dbReference>
<feature type="domain" description="NmrA-like" evidence="3">
    <location>
        <begin position="5"/>
        <end position="306"/>
    </location>
</feature>
<accession>A0A8H7WD45</accession>